<name>A0A2H3KLH4_9FLAO</name>
<reference evidence="2 3" key="1">
    <citation type="submission" date="2017-09" db="EMBL/GenBank/DDBJ databases">
        <title>Whole genomes of Flavobacteriaceae.</title>
        <authorList>
            <person name="Stine C."/>
            <person name="Li C."/>
            <person name="Tadesse D."/>
        </authorList>
    </citation>
    <scope>NUCLEOTIDE SEQUENCE [LARGE SCALE GENOMIC DNA]</scope>
    <source>
        <strain evidence="2 3">ATCC 35036</strain>
    </source>
</reference>
<gene>
    <name evidence="2" type="ORF">B0A77_02120</name>
</gene>
<feature type="coiled-coil region" evidence="1">
    <location>
        <begin position="17"/>
        <end position="44"/>
    </location>
</feature>
<evidence type="ECO:0000313" key="2">
    <source>
        <dbReference type="EMBL" id="PDS26513.1"/>
    </source>
</evidence>
<sequence>MTDKIQIILKQSEGEKKNKKMEDIAKKSLKIEKLKADNEKLLGKIIYLKNLFNDVAKDKVTTFLAIKEQHIEFLIDNTTEDLFSEDEVEIIIEIIQNELIFIENFGGVSDKLREKTTVFFQQLLINQEQENEDLNRIAFEMMMEQMGLDVDPDDFDCNDFNSPEFKQKIYEKINEKAAFETQQAAQEKVEKTDIDFQKLYKKLAKIVHPDLCKSDEDKLAKESLMKNLTTAWENRDYYEILSLWIMIDPENTVGLTLNEKNQKNIIKQLNEKINLLEVENWKIKNNYEDTSFYYQNFYAIKEQTILNKIKKFNIELEEKTEITQQLLKKYKLKNGFTKAIKAKLKEKKRQMQLYDLDFDELISFFNSREH</sequence>
<keyword evidence="1" id="KW-0175">Coiled coil</keyword>
<protein>
    <recommendedName>
        <fullName evidence="4">J domain-containing protein</fullName>
    </recommendedName>
</protein>
<feature type="coiled-coil region" evidence="1">
    <location>
        <begin position="259"/>
        <end position="286"/>
    </location>
</feature>
<dbReference type="EMBL" id="PCMW01000013">
    <property type="protein sequence ID" value="PDS26513.1"/>
    <property type="molecule type" value="Genomic_DNA"/>
</dbReference>
<dbReference type="RefSeq" id="WP_097553384.1">
    <property type="nucleotide sequence ID" value="NZ_PCMW01000013.1"/>
</dbReference>
<dbReference type="Proteomes" id="UP000220828">
    <property type="component" value="Unassembled WGS sequence"/>
</dbReference>
<dbReference type="OrthoDB" id="1447411at2"/>
<evidence type="ECO:0000313" key="3">
    <source>
        <dbReference type="Proteomes" id="UP000220828"/>
    </source>
</evidence>
<dbReference type="AlphaFoldDB" id="A0A2H3KLH4"/>
<evidence type="ECO:0000256" key="1">
    <source>
        <dbReference type="SAM" id="Coils"/>
    </source>
</evidence>
<evidence type="ECO:0008006" key="4">
    <source>
        <dbReference type="Google" id="ProtNLM"/>
    </source>
</evidence>
<comment type="caution">
    <text evidence="2">The sequence shown here is derived from an EMBL/GenBank/DDBJ whole genome shotgun (WGS) entry which is preliminary data.</text>
</comment>
<accession>A0A2H3KLH4</accession>
<proteinExistence type="predicted"/>
<organism evidence="2 3">
    <name type="scientific">Flavobacterium branchiophilum</name>
    <dbReference type="NCBI Taxonomy" id="55197"/>
    <lineage>
        <taxon>Bacteria</taxon>
        <taxon>Pseudomonadati</taxon>
        <taxon>Bacteroidota</taxon>
        <taxon>Flavobacteriia</taxon>
        <taxon>Flavobacteriales</taxon>
        <taxon>Flavobacteriaceae</taxon>
        <taxon>Flavobacterium</taxon>
    </lineage>
</organism>
<dbReference type="InterPro" id="IPR036869">
    <property type="entry name" value="J_dom_sf"/>
</dbReference>
<dbReference type="SUPFAM" id="SSF46565">
    <property type="entry name" value="Chaperone J-domain"/>
    <property type="match status" value="1"/>
</dbReference>